<evidence type="ECO:0000313" key="2">
    <source>
        <dbReference type="Proteomes" id="UP000831921"/>
    </source>
</evidence>
<protein>
    <submittedName>
        <fullName evidence="1">Uncharacterized protein</fullName>
    </submittedName>
</protein>
<dbReference type="RefSeq" id="WP_249503380.1">
    <property type="nucleotide sequence ID" value="NZ_CP097253.1"/>
</dbReference>
<gene>
    <name evidence="1" type="ORF">M1K48_11720</name>
</gene>
<evidence type="ECO:0000313" key="1">
    <source>
        <dbReference type="EMBL" id="UUR07594.1"/>
    </source>
</evidence>
<accession>A0ABY5MVV6</accession>
<sequence length="237" mass="25267">MATVYPPPPSSITSQTDFVLLGSFASADFKPTLSVGDISLRWLGQPATYWLKIDGVGEGNLQQNSATDPALRMIDSSGQSLLTGIDIPRPPGRYAGVLARYADPTFRVAFGTATSPTSLPTTGSRAYRNVQGDVGHEVRINVDFANRQISGNIDIAWADAWGPYTPTTYPFTPTAIATGSTEFALAINIPGAPSPGQLIGRFAGPNGEELMVTWRAEIKSPYDESWVPYGGIKILGS</sequence>
<dbReference type="EMBL" id="CP097253">
    <property type="protein sequence ID" value="UUR07594.1"/>
    <property type="molecule type" value="Genomic_DNA"/>
</dbReference>
<dbReference type="Proteomes" id="UP000831921">
    <property type="component" value="Chromosome"/>
</dbReference>
<keyword evidence="2" id="KW-1185">Reference proteome</keyword>
<dbReference type="InterPro" id="IPR011250">
    <property type="entry name" value="OMP/PagP_B-barrel"/>
</dbReference>
<reference evidence="1 2" key="1">
    <citation type="submission" date="2022-05" db="EMBL/GenBank/DDBJ databases">
        <title>S8-45 Sphingomonas ultraviolaceadurans.</title>
        <authorList>
            <person name="Liu Y."/>
        </authorList>
    </citation>
    <scope>NUCLEOTIDE SEQUENCE [LARGE SCALE GENOMIC DNA]</scope>
    <source>
        <strain evidence="1 2">S8-45</strain>
    </source>
</reference>
<organism evidence="1 2">
    <name type="scientific">Sphingomonas glaciei</name>
    <dbReference type="NCBI Taxonomy" id="2938948"/>
    <lineage>
        <taxon>Bacteria</taxon>
        <taxon>Pseudomonadati</taxon>
        <taxon>Pseudomonadota</taxon>
        <taxon>Alphaproteobacteria</taxon>
        <taxon>Sphingomonadales</taxon>
        <taxon>Sphingomonadaceae</taxon>
        <taxon>Sphingomonas</taxon>
    </lineage>
</organism>
<dbReference type="Gene3D" id="2.40.160.90">
    <property type="match status" value="1"/>
</dbReference>
<dbReference type="SUPFAM" id="SSF56925">
    <property type="entry name" value="OMPA-like"/>
    <property type="match status" value="1"/>
</dbReference>
<name>A0ABY5MVV6_9SPHN</name>
<proteinExistence type="predicted"/>